<accession>A0A6P8IT06</accession>
<dbReference type="RefSeq" id="XP_031569415.1">
    <property type="nucleotide sequence ID" value="XM_031713555.1"/>
</dbReference>
<dbReference type="PANTHER" id="PTHR45749:SF21">
    <property type="entry name" value="DUF4371 DOMAIN-CONTAINING PROTEIN"/>
    <property type="match status" value="1"/>
</dbReference>
<evidence type="ECO:0000313" key="3">
    <source>
        <dbReference type="RefSeq" id="XP_031569415.1"/>
    </source>
</evidence>
<dbReference type="InterPro" id="IPR025398">
    <property type="entry name" value="DUF4371"/>
</dbReference>
<dbReference type="Proteomes" id="UP000515163">
    <property type="component" value="Unplaced"/>
</dbReference>
<sequence>MAKQRSIGEFFKADLSKENNSVEVVLDQHEAANSSNEQITSVEELSPKIGPKESELATGLPKRKIASKIRCFREEWYNNNEWLEYSTALHGMICFACRLFGGLSKDDNWVRSGVNNWKKATEKIGEQSQSAFHQTNLIKWKSYSNLKKPIDCILDEQKEKERSARAAQIERNQQIIIRISDVCKFLAKQNIAFRGHDESKDSCNKGNFRELIELLAKYDPLLNEHLLKAPKNSTYLSPEIQNSVIETLGELILSSIVDEVREARFFAIMVDETTDISHHEQMCICIRYVNTQTTEVQERFVGFLQVANITAATLYDTIVQYLQKFNVDLEKIRGYYLMLSRKIIFQIEIDKELLAFNDGTEKAIFTSNDFIGERSV</sequence>
<dbReference type="Pfam" id="PF14291">
    <property type="entry name" value="DUF4371"/>
    <property type="match status" value="1"/>
</dbReference>
<dbReference type="PANTHER" id="PTHR45749">
    <property type="match status" value="1"/>
</dbReference>
<gene>
    <name evidence="3" type="primary">LOC116303931</name>
</gene>
<organism evidence="2 3">
    <name type="scientific">Actinia tenebrosa</name>
    <name type="common">Australian red waratah sea anemone</name>
    <dbReference type="NCBI Taxonomy" id="6105"/>
    <lineage>
        <taxon>Eukaryota</taxon>
        <taxon>Metazoa</taxon>
        <taxon>Cnidaria</taxon>
        <taxon>Anthozoa</taxon>
        <taxon>Hexacorallia</taxon>
        <taxon>Actiniaria</taxon>
        <taxon>Actiniidae</taxon>
        <taxon>Actinia</taxon>
    </lineage>
</organism>
<protein>
    <submittedName>
        <fullName evidence="3">Zinc finger MYM-type protein 1-like</fullName>
    </submittedName>
</protein>
<dbReference type="GeneID" id="116303931"/>
<evidence type="ECO:0000259" key="1">
    <source>
        <dbReference type="Pfam" id="PF14291"/>
    </source>
</evidence>
<dbReference type="AlphaFoldDB" id="A0A6P8IT06"/>
<dbReference type="OrthoDB" id="5990539at2759"/>
<dbReference type="InParanoid" id="A0A6P8IT06"/>
<feature type="domain" description="DUF4371" evidence="1">
    <location>
        <begin position="157"/>
        <end position="335"/>
    </location>
</feature>
<evidence type="ECO:0000313" key="2">
    <source>
        <dbReference type="Proteomes" id="UP000515163"/>
    </source>
</evidence>
<reference evidence="3" key="1">
    <citation type="submission" date="2025-08" db="UniProtKB">
        <authorList>
            <consortium name="RefSeq"/>
        </authorList>
    </citation>
    <scope>IDENTIFICATION</scope>
    <source>
        <tissue evidence="3">Tentacle</tissue>
    </source>
</reference>
<keyword evidence="2" id="KW-1185">Reference proteome</keyword>
<proteinExistence type="predicted"/>
<dbReference type="KEGG" id="aten:116303931"/>
<name>A0A6P8IT06_ACTTE</name>